<feature type="region of interest" description="Disordered" evidence="1">
    <location>
        <begin position="383"/>
        <end position="406"/>
    </location>
</feature>
<evidence type="ECO:0008006" key="5">
    <source>
        <dbReference type="Google" id="ProtNLM"/>
    </source>
</evidence>
<dbReference type="Proteomes" id="UP001610432">
    <property type="component" value="Unassembled WGS sequence"/>
</dbReference>
<sequence length="519" mass="60004">MESHILNLPTELLLAIFHSLYPVTQHTFALSCRRLYFTFAPLCPKLYSTERDVVRIRLARDGFPFHYHAYCHGCRFVHMLRFFSPDQLEKPPTSRLCSSSLEQLWVEPGKVYYFGDIQPEKRMFLPRANLNKLPKPNCSTIMRLCTTDMGVFWTEQFAICASYDILTLPVSKEATKAEIVKLLQGFDIPTCPHTRLGDPAVANSYVPSIHSASKPAGNLAVWVGQVEGEGADAWCKFPGCKTLFRWACSPSSKRENWKILSIHVKRHLGTLLSPINPRWMAQLATVPNEAYMEAYWKDCHQWKDVNMAIEERRYDRELRNEDVALSREEQLEFEQLRRENDYLCHPHRRKMYPRSVLDLPSEFRDLEQPSDELPTTTLFLVGAEQGRPGQNNNKRRQNRAQPSDWNASIVDPELEDGMYIPQYSPDAVLESIQRHTKFVSVFKAIKALPPIRRKLENFFWAAVDCVSIYGGLLGLLIPFKIPYVTPRRQFVLDQLYHLPFSVKRALLNFDEAEGNDLAY</sequence>
<keyword evidence="2" id="KW-0472">Membrane</keyword>
<keyword evidence="2" id="KW-1133">Transmembrane helix</keyword>
<evidence type="ECO:0000256" key="1">
    <source>
        <dbReference type="SAM" id="MobiDB-lite"/>
    </source>
</evidence>
<dbReference type="RefSeq" id="XP_070882232.1">
    <property type="nucleotide sequence ID" value="XM_071030162.1"/>
</dbReference>
<proteinExistence type="predicted"/>
<keyword evidence="2" id="KW-0812">Transmembrane</keyword>
<keyword evidence="4" id="KW-1185">Reference proteome</keyword>
<comment type="caution">
    <text evidence="3">The sequence shown here is derived from an EMBL/GenBank/DDBJ whole genome shotgun (WGS) entry which is preliminary data.</text>
</comment>
<protein>
    <recommendedName>
        <fullName evidence="5">F-box domain-containing protein</fullName>
    </recommendedName>
</protein>
<feature type="transmembrane region" description="Helical" evidence="2">
    <location>
        <begin position="458"/>
        <end position="479"/>
    </location>
</feature>
<gene>
    <name evidence="3" type="ORF">BJX67DRAFT_364268</name>
</gene>
<reference evidence="3 4" key="1">
    <citation type="submission" date="2024-07" db="EMBL/GenBank/DDBJ databases">
        <title>Section-level genome sequencing and comparative genomics of Aspergillus sections Usti and Cavernicolus.</title>
        <authorList>
            <consortium name="Lawrence Berkeley National Laboratory"/>
            <person name="Nybo J.L."/>
            <person name="Vesth T.C."/>
            <person name="Theobald S."/>
            <person name="Frisvad J.C."/>
            <person name="Larsen T.O."/>
            <person name="Kjaerboelling I."/>
            <person name="Rothschild-Mancinelli K."/>
            <person name="Lyhne E.K."/>
            <person name="Kogle M.E."/>
            <person name="Barry K."/>
            <person name="Clum A."/>
            <person name="Na H."/>
            <person name="Ledsgaard L."/>
            <person name="Lin J."/>
            <person name="Lipzen A."/>
            <person name="Kuo A."/>
            <person name="Riley R."/>
            <person name="Mondo S."/>
            <person name="Labutti K."/>
            <person name="Haridas S."/>
            <person name="Pangalinan J."/>
            <person name="Salamov A.A."/>
            <person name="Simmons B.A."/>
            <person name="Magnuson J.K."/>
            <person name="Chen J."/>
            <person name="Drula E."/>
            <person name="Henrissat B."/>
            <person name="Wiebenga A."/>
            <person name="Lubbers R.J."/>
            <person name="Gomes A.C."/>
            <person name="Macurrencykelacurrency M.R."/>
            <person name="Stajich J."/>
            <person name="Grigoriev I.V."/>
            <person name="Mortensen U.H."/>
            <person name="De Vries R.P."/>
            <person name="Baker S.E."/>
            <person name="Andersen M.R."/>
        </authorList>
    </citation>
    <scope>NUCLEOTIDE SEQUENCE [LARGE SCALE GENOMIC DNA]</scope>
    <source>
        <strain evidence="3 4">CBS 449.75</strain>
    </source>
</reference>
<organism evidence="3 4">
    <name type="scientific">Aspergillus lucknowensis</name>
    <dbReference type="NCBI Taxonomy" id="176173"/>
    <lineage>
        <taxon>Eukaryota</taxon>
        <taxon>Fungi</taxon>
        <taxon>Dikarya</taxon>
        <taxon>Ascomycota</taxon>
        <taxon>Pezizomycotina</taxon>
        <taxon>Eurotiomycetes</taxon>
        <taxon>Eurotiomycetidae</taxon>
        <taxon>Eurotiales</taxon>
        <taxon>Aspergillaceae</taxon>
        <taxon>Aspergillus</taxon>
        <taxon>Aspergillus subgen. Nidulantes</taxon>
    </lineage>
</organism>
<evidence type="ECO:0000256" key="2">
    <source>
        <dbReference type="SAM" id="Phobius"/>
    </source>
</evidence>
<evidence type="ECO:0000313" key="3">
    <source>
        <dbReference type="EMBL" id="KAL2863253.1"/>
    </source>
</evidence>
<name>A0ABR4LFC6_9EURO</name>
<dbReference type="EMBL" id="JBFXLQ010000054">
    <property type="protein sequence ID" value="KAL2863253.1"/>
    <property type="molecule type" value="Genomic_DNA"/>
</dbReference>
<accession>A0ABR4LFC6</accession>
<evidence type="ECO:0000313" key="4">
    <source>
        <dbReference type="Proteomes" id="UP001610432"/>
    </source>
</evidence>
<dbReference type="GeneID" id="98145234"/>